<dbReference type="NCBIfam" id="NF041636">
    <property type="entry name" value="slam_lipo"/>
    <property type="match status" value="1"/>
</dbReference>
<organism evidence="3 4">
    <name type="scientific">Kerstersia gyiorum</name>
    <dbReference type="NCBI Taxonomy" id="206506"/>
    <lineage>
        <taxon>Bacteria</taxon>
        <taxon>Pseudomonadati</taxon>
        <taxon>Pseudomonadota</taxon>
        <taxon>Betaproteobacteria</taxon>
        <taxon>Burkholderiales</taxon>
        <taxon>Alcaligenaceae</taxon>
        <taxon>Kerstersia</taxon>
    </lineage>
</organism>
<gene>
    <name evidence="3" type="ORF">EV679_2327</name>
</gene>
<evidence type="ECO:0000313" key="3">
    <source>
        <dbReference type="EMBL" id="RZS69720.1"/>
    </source>
</evidence>
<proteinExistence type="predicted"/>
<dbReference type="InterPro" id="IPR011250">
    <property type="entry name" value="OMP/PagP_B-barrel"/>
</dbReference>
<evidence type="ECO:0000313" key="4">
    <source>
        <dbReference type="Proteomes" id="UP000292039"/>
    </source>
</evidence>
<dbReference type="GeneID" id="99725612"/>
<feature type="chain" id="PRO_5030104702" description="Transferrin-binding protein B C-lobe/N-lobe beta barrel domain-containing protein" evidence="2">
    <location>
        <begin position="23"/>
        <end position="282"/>
    </location>
</feature>
<dbReference type="AlphaFoldDB" id="A0A4V2F0E6"/>
<dbReference type="GO" id="GO:0009279">
    <property type="term" value="C:cell outer membrane"/>
    <property type="evidence" value="ECO:0007669"/>
    <property type="project" value="UniProtKB-SubCell"/>
</dbReference>
<protein>
    <recommendedName>
        <fullName evidence="5">Transferrin-binding protein B C-lobe/N-lobe beta barrel domain-containing protein</fullName>
    </recommendedName>
</protein>
<comment type="caution">
    <text evidence="3">The sequence shown here is derived from an EMBL/GenBank/DDBJ whole genome shotgun (WGS) entry which is preliminary data.</text>
</comment>
<evidence type="ECO:0000256" key="2">
    <source>
        <dbReference type="SAM" id="SignalP"/>
    </source>
</evidence>
<keyword evidence="2" id="KW-0732">Signal</keyword>
<dbReference type="Proteomes" id="UP000292039">
    <property type="component" value="Unassembled WGS sequence"/>
</dbReference>
<reference evidence="3 4" key="1">
    <citation type="submission" date="2019-02" db="EMBL/GenBank/DDBJ databases">
        <title>Genomic Encyclopedia of Type Strains, Phase IV (KMG-IV): sequencing the most valuable type-strain genomes for metagenomic binning, comparative biology and taxonomic classification.</title>
        <authorList>
            <person name="Goeker M."/>
        </authorList>
    </citation>
    <scope>NUCLEOTIDE SEQUENCE [LARGE SCALE GENOMIC DNA]</scope>
    <source>
        <strain evidence="3 4">DSM 16618</strain>
    </source>
</reference>
<evidence type="ECO:0000256" key="1">
    <source>
        <dbReference type="ARBA" id="ARBA00004442"/>
    </source>
</evidence>
<comment type="subcellular location">
    <subcellularLocation>
        <location evidence="1">Cell outer membrane</location>
    </subcellularLocation>
</comment>
<sequence length="282" mass="29404">MKKLSKLAIASTLAMMSMQSMAATVLGGATTAYVVAGPSTLQGPDLAGISMPSSAAGTPLPQSGIVSFAGGPIAQTKAAYNDPNHTGSYYYIKIGTTTFSQTWKAETANGTEIYAYRQISDPQPNYPHFGGEVVAKVPGYEVYFGEWAPKGSNTGMGNDTNLNLDNDLHTAFYVGENPTTSMPTLVNATYDVVGVSQYNPGTQDGVYTGILTANYGGGSNTLTGNIDYVSFANTTISADGSFANLDGSIKGHFYGDAAEALAGYYKDDLVPSDSMAFGGARQ</sequence>
<dbReference type="Gene3D" id="2.40.160.90">
    <property type="match status" value="1"/>
</dbReference>
<accession>A0A4V2F0E6</accession>
<feature type="signal peptide" evidence="2">
    <location>
        <begin position="1"/>
        <end position="22"/>
    </location>
</feature>
<name>A0A4V2F0E6_9BURK</name>
<dbReference type="RefSeq" id="WP_130487281.1">
    <property type="nucleotide sequence ID" value="NZ_CBCSEB010000021.1"/>
</dbReference>
<evidence type="ECO:0008006" key="5">
    <source>
        <dbReference type="Google" id="ProtNLM"/>
    </source>
</evidence>
<dbReference type="EMBL" id="SGWZ01000003">
    <property type="protein sequence ID" value="RZS69720.1"/>
    <property type="molecule type" value="Genomic_DNA"/>
</dbReference>
<dbReference type="InterPro" id="IPR054843">
    <property type="entry name" value="Slam_hemophilin_C"/>
</dbReference>
<dbReference type="SUPFAM" id="SSF56925">
    <property type="entry name" value="OMPA-like"/>
    <property type="match status" value="1"/>
</dbReference>